<dbReference type="PANTHER" id="PTHR40438:SF1">
    <property type="entry name" value="PYRUVOYL-DEPENDENT ARGININE DECARBOXYLASE"/>
    <property type="match status" value="1"/>
</dbReference>
<name>M1XS26_NATM8</name>
<organism evidence="8 9">
    <name type="scientific">Natronomonas moolapensis (strain DSM 18674 / CECT 7526 / JCM 14361 / 8.8.11)</name>
    <dbReference type="NCBI Taxonomy" id="268739"/>
    <lineage>
        <taxon>Archaea</taxon>
        <taxon>Methanobacteriati</taxon>
        <taxon>Methanobacteriota</taxon>
        <taxon>Stenosarchaea group</taxon>
        <taxon>Halobacteria</taxon>
        <taxon>Halobacteriales</taxon>
        <taxon>Natronomonadaceae</taxon>
        <taxon>Natronomonas</taxon>
    </lineage>
</organism>
<dbReference type="Pfam" id="PF01862">
    <property type="entry name" value="PvlArgDC"/>
    <property type="match status" value="1"/>
</dbReference>
<sequence length="159" mass="16284">MGSIRIVRGTASEPTAMAAYDAALAAAGVHNYNLVSVSSVIPANATVEVVGTAPELGPAGERLTVVEGRATVAPGRSDPAVACLGWDRVPGGPGIFYEASGTDPEVVPDRVDRGLDAGRALREWDFGEPGRLSAVADPDPERYATAVVLAVYGESAPLV</sequence>
<dbReference type="EMBL" id="HF582854">
    <property type="protein sequence ID" value="CCQ37057.1"/>
    <property type="molecule type" value="Genomic_DNA"/>
</dbReference>
<dbReference type="eggNOG" id="arCOG04490">
    <property type="taxonomic scope" value="Archaea"/>
</dbReference>
<dbReference type="STRING" id="268739.Nmlp_2906"/>
<evidence type="ECO:0000313" key="9">
    <source>
        <dbReference type="Proteomes" id="UP000011867"/>
    </source>
</evidence>
<dbReference type="KEGG" id="nmo:Nmlp_2906"/>
<reference evidence="8 9" key="1">
    <citation type="journal article" date="2013" name="Genome Announc.">
        <title>Genome of the haloarchaeon Natronomonas moolapensis, a neutrophilic member of a previously haloalkaliphilic genus.</title>
        <authorList>
            <person name="Dyall-Smith M.L."/>
            <person name="Pfeiffer F."/>
            <person name="Oberwinkler T."/>
            <person name="Klee K."/>
            <person name="Rampp M."/>
            <person name="Palm P."/>
            <person name="Gross K."/>
            <person name="Schuster S.C."/>
            <person name="Oesterhelt D."/>
        </authorList>
    </citation>
    <scope>NUCLEOTIDE SEQUENCE [LARGE SCALE GENOMIC DNA]</scope>
    <source>
        <strain evidence="9">DSM 18674 / JCM 14361 / 8.8.11</strain>
    </source>
</reference>
<dbReference type="InterPro" id="IPR002724">
    <property type="entry name" value="Pyruvoyl-dep_arg_deCO2ase"/>
</dbReference>
<gene>
    <name evidence="8" type="primary">pdaD</name>
    <name evidence="8" type="ordered locus">Nmlp_2906</name>
</gene>
<keyword evidence="5 8" id="KW-0456">Lyase</keyword>
<dbReference type="HOGENOM" id="CLU_134253_0_0_2"/>
<dbReference type="Proteomes" id="UP000011867">
    <property type="component" value="Chromosome"/>
</dbReference>
<dbReference type="PANTHER" id="PTHR40438">
    <property type="entry name" value="PYRUVOYL-DEPENDENT ARGININE DECARBOXYLASE"/>
    <property type="match status" value="1"/>
</dbReference>
<evidence type="ECO:0000256" key="1">
    <source>
        <dbReference type="ARBA" id="ARBA00001928"/>
    </source>
</evidence>
<proteinExistence type="inferred from homology"/>
<dbReference type="Gene3D" id="3.50.20.10">
    <property type="entry name" value="Pyruvoyl-Dependent Histidine Decarboxylase, subunit B"/>
    <property type="match status" value="1"/>
</dbReference>
<evidence type="ECO:0000256" key="3">
    <source>
        <dbReference type="ARBA" id="ARBA00012426"/>
    </source>
</evidence>
<dbReference type="SUPFAM" id="SSF56271">
    <property type="entry name" value="Pyruvoyl-dependent histidine and arginine decarboxylases"/>
    <property type="match status" value="1"/>
</dbReference>
<keyword evidence="6" id="KW-0670">Pyruvate</keyword>
<evidence type="ECO:0000256" key="6">
    <source>
        <dbReference type="ARBA" id="ARBA00023317"/>
    </source>
</evidence>
<evidence type="ECO:0000256" key="5">
    <source>
        <dbReference type="ARBA" id="ARBA00023239"/>
    </source>
</evidence>
<dbReference type="GO" id="GO:0008792">
    <property type="term" value="F:arginine decarboxylase activity"/>
    <property type="evidence" value="ECO:0007669"/>
    <property type="project" value="UniProtKB-EC"/>
</dbReference>
<accession>M1XS26</accession>
<dbReference type="EC" id="4.1.1.19" evidence="3"/>
<keyword evidence="9" id="KW-1185">Reference proteome</keyword>
<dbReference type="InterPro" id="IPR016104">
    <property type="entry name" value="Pyr-dep_his/arg-deCO2ase"/>
</dbReference>
<evidence type="ECO:0000256" key="7">
    <source>
        <dbReference type="ARBA" id="ARBA00049309"/>
    </source>
</evidence>
<dbReference type="OrthoDB" id="30748at2157"/>
<comment type="cofactor">
    <cofactor evidence="1">
        <name>pyruvate</name>
        <dbReference type="ChEBI" id="CHEBI:15361"/>
    </cofactor>
</comment>
<dbReference type="AlphaFoldDB" id="M1XS26"/>
<dbReference type="GeneID" id="14651579"/>
<dbReference type="SFLD" id="SFLDS00055">
    <property type="entry name" value="Pyruvoyl-Dependent_Histidine/A"/>
    <property type="match status" value="1"/>
</dbReference>
<dbReference type="RefSeq" id="WP_015409818.1">
    <property type="nucleotide sequence ID" value="NC_020388.1"/>
</dbReference>
<dbReference type="InterPro" id="IPR016105">
    <property type="entry name" value="Pyr-dep_his/arg-deCO2ase_sand"/>
</dbReference>
<dbReference type="SFLD" id="SFLDG01170">
    <property type="entry name" value="Pyruvoyl-dependent_arginine_de"/>
    <property type="match status" value="1"/>
</dbReference>
<evidence type="ECO:0000256" key="2">
    <source>
        <dbReference type="ARBA" id="ARBA00007412"/>
    </source>
</evidence>
<comment type="catalytic activity">
    <reaction evidence="7">
        <text>L-arginine + H(+) = agmatine + CO2</text>
        <dbReference type="Rhea" id="RHEA:17641"/>
        <dbReference type="ChEBI" id="CHEBI:15378"/>
        <dbReference type="ChEBI" id="CHEBI:16526"/>
        <dbReference type="ChEBI" id="CHEBI:32682"/>
        <dbReference type="ChEBI" id="CHEBI:58145"/>
        <dbReference type="EC" id="4.1.1.19"/>
    </reaction>
</comment>
<protein>
    <recommendedName>
        <fullName evidence="3">arginine decarboxylase</fullName>
        <ecNumber evidence="3">4.1.1.19</ecNumber>
    </recommendedName>
</protein>
<keyword evidence="4" id="KW-0210">Decarboxylase</keyword>
<evidence type="ECO:0000313" key="8">
    <source>
        <dbReference type="EMBL" id="CCQ37057.1"/>
    </source>
</evidence>
<dbReference type="GO" id="GO:0006527">
    <property type="term" value="P:L-arginine catabolic process"/>
    <property type="evidence" value="ECO:0007669"/>
    <property type="project" value="InterPro"/>
</dbReference>
<evidence type="ECO:0000256" key="4">
    <source>
        <dbReference type="ARBA" id="ARBA00022793"/>
    </source>
</evidence>
<comment type="similarity">
    <text evidence="2">Belongs to the PdaD family.</text>
</comment>